<organism evidence="1">
    <name type="scientific">Candidatus Methanogaster sp. ANME-2c ERB4</name>
    <dbReference type="NCBI Taxonomy" id="2759911"/>
    <lineage>
        <taxon>Archaea</taxon>
        <taxon>Methanobacteriati</taxon>
        <taxon>Methanobacteriota</taxon>
        <taxon>Stenosarchaea group</taxon>
        <taxon>Methanomicrobia</taxon>
        <taxon>Methanosarcinales</taxon>
        <taxon>ANME-2 cluster</taxon>
        <taxon>Candidatus Methanogasteraceae</taxon>
        <taxon>Candidatus Methanogaster</taxon>
    </lineage>
</organism>
<sequence>MTDGTLEPVEQSRMRPAPALDEFPEVALDDALFYDPDLLKRRIQVVFCK</sequence>
<accession>A0A7G9YBU7</accession>
<dbReference type="EMBL" id="MT631122">
    <property type="protein sequence ID" value="QNO45481.1"/>
    <property type="molecule type" value="Genomic_DNA"/>
</dbReference>
<gene>
    <name evidence="1" type="ORF">LDPHHAMN_00033</name>
</gene>
<evidence type="ECO:0000313" key="1">
    <source>
        <dbReference type="EMBL" id="QNO45481.1"/>
    </source>
</evidence>
<reference evidence="1" key="1">
    <citation type="submission" date="2020-06" db="EMBL/GenBank/DDBJ databases">
        <title>Unique genomic features of the anaerobic methanotrophic archaea.</title>
        <authorList>
            <person name="Chadwick G.L."/>
            <person name="Skennerton C.T."/>
            <person name="Laso-Perez R."/>
            <person name="Leu A.O."/>
            <person name="Speth D.R."/>
            <person name="Yu H."/>
            <person name="Morgan-Lang C."/>
            <person name="Hatzenpichler R."/>
            <person name="Goudeau D."/>
            <person name="Malmstrom R."/>
            <person name="Brazelton W.J."/>
            <person name="Woyke T."/>
            <person name="Hallam S.J."/>
            <person name="Tyson G.W."/>
            <person name="Wegener G."/>
            <person name="Boetius A."/>
            <person name="Orphan V."/>
        </authorList>
    </citation>
    <scope>NUCLEOTIDE SEQUENCE</scope>
</reference>
<protein>
    <submittedName>
        <fullName evidence="1">Uncharacterized protein</fullName>
    </submittedName>
</protein>
<dbReference type="AlphaFoldDB" id="A0A7G9YBU7"/>
<proteinExistence type="predicted"/>
<name>A0A7G9YBU7_9EURY</name>